<evidence type="ECO:0000313" key="2">
    <source>
        <dbReference type="Proteomes" id="UP000276309"/>
    </source>
</evidence>
<dbReference type="EMBL" id="CP032050">
    <property type="protein sequence ID" value="AYN67527.1"/>
    <property type="molecule type" value="Genomic_DNA"/>
</dbReference>
<evidence type="ECO:0000313" key="1">
    <source>
        <dbReference type="EMBL" id="AYN67527.1"/>
    </source>
</evidence>
<accession>A0A3G2L5H5</accession>
<name>A0A3G2L5H5_9FLAO</name>
<keyword evidence="2" id="KW-1185">Reference proteome</keyword>
<dbReference type="Proteomes" id="UP000276309">
    <property type="component" value="Chromosome"/>
</dbReference>
<dbReference type="AlphaFoldDB" id="A0A3G2L5H5"/>
<protein>
    <submittedName>
        <fullName evidence="1">Uncharacterized protein</fullName>
    </submittedName>
</protein>
<gene>
    <name evidence="1" type="ORF">D1013_09215</name>
</gene>
<sequence length="92" mass="10861">MQPITSVKKKSNGVFRLFSKEDIKHRMGSSEYGTGTGCKSYIKKLPDHFHFKKFSDVRKINRNQSQRGKLKPIPKRRGTQLIGLWYWYTLQQ</sequence>
<dbReference type="KEGG" id="emar:D1013_09215"/>
<proteinExistence type="predicted"/>
<organism evidence="1 2">
    <name type="scientific">Euzebyella marina</name>
    <dbReference type="NCBI Taxonomy" id="1761453"/>
    <lineage>
        <taxon>Bacteria</taxon>
        <taxon>Pseudomonadati</taxon>
        <taxon>Bacteroidota</taxon>
        <taxon>Flavobacteriia</taxon>
        <taxon>Flavobacteriales</taxon>
        <taxon>Flavobacteriaceae</taxon>
        <taxon>Euzebyella</taxon>
    </lineage>
</organism>
<reference evidence="1 2" key="1">
    <citation type="submission" date="2018-08" db="EMBL/GenBank/DDBJ databases">
        <title>The reduced genetic potential of extracellular carbohydrate catabolism in Euzebyella marina RN62, a Flavobacteriia bacterium isolated from the hadal water.</title>
        <authorList>
            <person name="Xue C."/>
        </authorList>
    </citation>
    <scope>NUCLEOTIDE SEQUENCE [LARGE SCALE GENOMIC DNA]</scope>
    <source>
        <strain evidence="1 2">RN62</strain>
    </source>
</reference>